<comment type="subcellular location">
    <subcellularLocation>
        <location evidence="1">Cytoplasm</location>
    </subcellularLocation>
</comment>
<dbReference type="AlphaFoldDB" id="A0A7S1FA64"/>
<dbReference type="EMBL" id="HBFQ01037846">
    <property type="protein sequence ID" value="CAD8852408.1"/>
    <property type="molecule type" value="Transcribed_RNA"/>
</dbReference>
<dbReference type="PANTHER" id="PTHR22999">
    <property type="entry name" value="PX SERINE/THREONINE KINASE PXK"/>
    <property type="match status" value="1"/>
</dbReference>
<dbReference type="InterPro" id="IPR036871">
    <property type="entry name" value="PX_dom_sf"/>
</dbReference>
<dbReference type="InterPro" id="IPR051837">
    <property type="entry name" value="SortingNexin/PXDomain-PKLike"/>
</dbReference>
<keyword evidence="2" id="KW-0963">Cytoplasm</keyword>
<name>A0A7S1FA64_NOCSC</name>
<dbReference type="GO" id="GO:0006622">
    <property type="term" value="P:protein targeting to lysosome"/>
    <property type="evidence" value="ECO:0007669"/>
    <property type="project" value="TreeGrafter"/>
</dbReference>
<dbReference type="SMART" id="SM00312">
    <property type="entry name" value="PX"/>
    <property type="match status" value="1"/>
</dbReference>
<dbReference type="PANTHER" id="PTHR22999:SF23">
    <property type="entry name" value="SORTING NEXIN-16"/>
    <property type="match status" value="1"/>
</dbReference>
<reference evidence="4" key="1">
    <citation type="submission" date="2021-01" db="EMBL/GenBank/DDBJ databases">
        <authorList>
            <person name="Corre E."/>
            <person name="Pelletier E."/>
            <person name="Niang G."/>
            <person name="Scheremetjew M."/>
            <person name="Finn R."/>
            <person name="Kale V."/>
            <person name="Holt S."/>
            <person name="Cochrane G."/>
            <person name="Meng A."/>
            <person name="Brown T."/>
            <person name="Cohen L."/>
        </authorList>
    </citation>
    <scope>NUCLEOTIDE SEQUENCE</scope>
</reference>
<dbReference type="Pfam" id="PF00787">
    <property type="entry name" value="PX"/>
    <property type="match status" value="1"/>
</dbReference>
<evidence type="ECO:0000256" key="1">
    <source>
        <dbReference type="ARBA" id="ARBA00004496"/>
    </source>
</evidence>
<evidence type="ECO:0000259" key="3">
    <source>
        <dbReference type="PROSITE" id="PS50195"/>
    </source>
</evidence>
<dbReference type="Gene3D" id="3.30.1520.10">
    <property type="entry name" value="Phox-like domain"/>
    <property type="match status" value="1"/>
</dbReference>
<accession>A0A7S1FA64</accession>
<dbReference type="GO" id="GO:0005769">
    <property type="term" value="C:early endosome"/>
    <property type="evidence" value="ECO:0007669"/>
    <property type="project" value="TreeGrafter"/>
</dbReference>
<feature type="domain" description="PX" evidence="3">
    <location>
        <begin position="1"/>
        <end position="113"/>
    </location>
</feature>
<dbReference type="InterPro" id="IPR001683">
    <property type="entry name" value="PX_dom"/>
</dbReference>
<gene>
    <name evidence="4" type="ORF">NSCI0253_LOCUS26758</name>
</gene>
<evidence type="ECO:0000313" key="4">
    <source>
        <dbReference type="EMBL" id="CAD8852408.1"/>
    </source>
</evidence>
<dbReference type="CDD" id="cd06093">
    <property type="entry name" value="PX_domain"/>
    <property type="match status" value="1"/>
</dbReference>
<proteinExistence type="predicted"/>
<dbReference type="GO" id="GO:0045022">
    <property type="term" value="P:early endosome to late endosome transport"/>
    <property type="evidence" value="ECO:0007669"/>
    <property type="project" value="TreeGrafter"/>
</dbReference>
<protein>
    <recommendedName>
        <fullName evidence="3">PX domain-containing protein</fullName>
    </recommendedName>
</protein>
<dbReference type="GO" id="GO:0005770">
    <property type="term" value="C:late endosome"/>
    <property type="evidence" value="ECO:0007669"/>
    <property type="project" value="TreeGrafter"/>
</dbReference>
<evidence type="ECO:0000256" key="2">
    <source>
        <dbReference type="ARBA" id="ARBA00022490"/>
    </source>
</evidence>
<dbReference type="PROSITE" id="PS50195">
    <property type="entry name" value="PX"/>
    <property type="match status" value="1"/>
</dbReference>
<dbReference type="SUPFAM" id="SSF64268">
    <property type="entry name" value="PX domain"/>
    <property type="match status" value="1"/>
</dbReference>
<dbReference type="GO" id="GO:0008333">
    <property type="term" value="P:endosome to lysosome transport"/>
    <property type="evidence" value="ECO:0007669"/>
    <property type="project" value="TreeGrafter"/>
</dbReference>
<organism evidence="4">
    <name type="scientific">Noctiluca scintillans</name>
    <name type="common">Sea sparkle</name>
    <name type="synonym">Red tide dinoflagellate</name>
    <dbReference type="NCBI Taxonomy" id="2966"/>
    <lineage>
        <taxon>Eukaryota</taxon>
        <taxon>Sar</taxon>
        <taxon>Alveolata</taxon>
        <taxon>Dinophyceae</taxon>
        <taxon>Noctilucales</taxon>
        <taxon>Noctilucaceae</taxon>
        <taxon>Noctiluca</taxon>
    </lineage>
</organism>
<dbReference type="GO" id="GO:0035091">
    <property type="term" value="F:phosphatidylinositol binding"/>
    <property type="evidence" value="ECO:0007669"/>
    <property type="project" value="InterPro"/>
</dbReference>
<sequence length="246" mass="27616">MSAGERYTLQLAGNTSADGHTIYTIKVTSPDGDTWTIQKRYSEIRELHDQLRLRHGANLEAFPGKRLFGNQDPAFVKERQTGLQRYLDGVLRLEKDIRTPALFEFLGGPQPHGERNQAREHQKILTDMQNKLLNLALPPAPLDETEMGQRLKKYCQAMRLFVLSQPVDPIHLRAPGFDGEPLQLCASNSEKFDLLKQPPTGDMDEPLLGGLLDQLHQVLRPDMPIGDPEKLIVPFPKITLPASTAP</sequence>